<dbReference type="EMBL" id="CM042047">
    <property type="protein sequence ID" value="KAI3771144.1"/>
    <property type="molecule type" value="Genomic_DNA"/>
</dbReference>
<name>A0ACB9FIG2_ARCLA</name>
<comment type="caution">
    <text evidence="1">The sequence shown here is derived from an EMBL/GenBank/DDBJ whole genome shotgun (WGS) entry which is preliminary data.</text>
</comment>
<reference evidence="1 2" key="2">
    <citation type="journal article" date="2022" name="Mol. Ecol. Resour.">
        <title>The genomes of chicory, endive, great burdock and yacon provide insights into Asteraceae paleo-polyploidization history and plant inulin production.</title>
        <authorList>
            <person name="Fan W."/>
            <person name="Wang S."/>
            <person name="Wang H."/>
            <person name="Wang A."/>
            <person name="Jiang F."/>
            <person name="Liu H."/>
            <person name="Zhao H."/>
            <person name="Xu D."/>
            <person name="Zhang Y."/>
        </authorList>
    </citation>
    <scope>NUCLEOTIDE SEQUENCE [LARGE SCALE GENOMIC DNA]</scope>
    <source>
        <strain evidence="2">cv. Niubang</strain>
    </source>
</reference>
<reference evidence="2" key="1">
    <citation type="journal article" date="2022" name="Mol. Ecol. Resour.">
        <title>The genomes of chicory, endive, great burdock and yacon provide insights into Asteraceae palaeo-polyploidization history and plant inulin production.</title>
        <authorList>
            <person name="Fan W."/>
            <person name="Wang S."/>
            <person name="Wang H."/>
            <person name="Wang A."/>
            <person name="Jiang F."/>
            <person name="Liu H."/>
            <person name="Zhao H."/>
            <person name="Xu D."/>
            <person name="Zhang Y."/>
        </authorList>
    </citation>
    <scope>NUCLEOTIDE SEQUENCE [LARGE SCALE GENOMIC DNA]</scope>
    <source>
        <strain evidence="2">cv. Niubang</strain>
    </source>
</reference>
<accession>A0ACB9FIG2</accession>
<organism evidence="1 2">
    <name type="scientific">Arctium lappa</name>
    <name type="common">Greater burdock</name>
    <name type="synonym">Lappa major</name>
    <dbReference type="NCBI Taxonomy" id="4217"/>
    <lineage>
        <taxon>Eukaryota</taxon>
        <taxon>Viridiplantae</taxon>
        <taxon>Streptophyta</taxon>
        <taxon>Embryophyta</taxon>
        <taxon>Tracheophyta</taxon>
        <taxon>Spermatophyta</taxon>
        <taxon>Magnoliopsida</taxon>
        <taxon>eudicotyledons</taxon>
        <taxon>Gunneridae</taxon>
        <taxon>Pentapetalae</taxon>
        <taxon>asterids</taxon>
        <taxon>campanulids</taxon>
        <taxon>Asterales</taxon>
        <taxon>Asteraceae</taxon>
        <taxon>Carduoideae</taxon>
        <taxon>Cardueae</taxon>
        <taxon>Arctiinae</taxon>
        <taxon>Arctium</taxon>
    </lineage>
</organism>
<evidence type="ECO:0000313" key="2">
    <source>
        <dbReference type="Proteomes" id="UP001055879"/>
    </source>
</evidence>
<keyword evidence="2" id="KW-1185">Reference proteome</keyword>
<evidence type="ECO:0000313" key="1">
    <source>
        <dbReference type="EMBL" id="KAI3771144.1"/>
    </source>
</evidence>
<proteinExistence type="predicted"/>
<sequence>MMIAVEVIGAEGSAGSGLSCPEASTLVITGSELCCSETISSSNETLTLSITVYDFFRYIQYEVDVEE</sequence>
<gene>
    <name evidence="1" type="ORF">L6452_02302</name>
</gene>
<protein>
    <submittedName>
        <fullName evidence="1">Uncharacterized protein</fullName>
    </submittedName>
</protein>
<dbReference type="Proteomes" id="UP001055879">
    <property type="component" value="Linkage Group LG01"/>
</dbReference>